<dbReference type="RefSeq" id="XP_011132609.1">
    <property type="nucleotide sequence ID" value="XM_011134307.1"/>
</dbReference>
<dbReference type="GeneID" id="22915035"/>
<dbReference type="VEuPathDB" id="CryptoDB:GNI_142030"/>
<keyword evidence="2 3" id="KW-0812">Transmembrane</keyword>
<dbReference type="AlphaFoldDB" id="A0A023B043"/>
<reference evidence="3" key="1">
    <citation type="submission" date="2013-12" db="EMBL/GenBank/DDBJ databases">
        <authorList>
            <person name="Omoto C.K."/>
            <person name="Sibley D."/>
            <person name="Venepally P."/>
            <person name="Hadjithomas M."/>
            <person name="Karamycheva S."/>
            <person name="Brunk B."/>
            <person name="Roos D."/>
            <person name="Caler E."/>
            <person name="Lorenzi H."/>
        </authorList>
    </citation>
    <scope>NUCLEOTIDE SEQUENCE</scope>
</reference>
<feature type="transmembrane region" description="Helical" evidence="2">
    <location>
        <begin position="545"/>
        <end position="562"/>
    </location>
</feature>
<evidence type="ECO:0000313" key="4">
    <source>
        <dbReference type="Proteomes" id="UP000019763"/>
    </source>
</evidence>
<sequence length="586" mass="62105">MPGTEDDDDGPAASNTSPALTAAVYAVFLAFLSPAWLMVPWEAFTASSPSAEPLVAHFVSPSHFAGYSSNSFSASPRFESWSLSNEGLNPWSKMGGHSQPERTSLATLVRNRLLTEPLAAGFNTPLLAGSGSGSNDHFSPNANSNSNSDLDFDLLSPETGGSDRGHAWTLWSMAAGCWISAMMLRRRTPGYVFLRASLLLQFLATFALALHYQADAPVGLPPIGLSPVGSGSPQIVASGAFVWLAFAAHALFVAASEMCFFALVGLLPPPSNALPCAFAVARLLGAALICAFADLGVEPLLGHTALLAAKLTTALMLFRLRKQDQARGREGEGEGEAKEEREGEGTTAVGTRKEAGSTTPAEGTTTPADEWKDMSVSRQRTAATLTKHEAEPHEAMPSPADGEKPSSTKPSSAIASDGQVAMAGLVGALITPAMPSLQPQNPLLYLLAVLVAPVTAWLYGRSPPFVRITCFLIPVTLVASAPGLFVVLSPFYMLAGTGCLLCWRQKVRDRATHDHATHNGATHNRAVHVPRATHSRAVDRRSVRWYWVGMGGIALVFGMLPVGLVRGLSNGFSILFIGLELIIFFC</sequence>
<comment type="caution">
    <text evidence="3">The sequence shown here is derived from an EMBL/GenBank/DDBJ whole genome shotgun (WGS) entry which is preliminary data.</text>
</comment>
<feature type="region of interest" description="Disordered" evidence="1">
    <location>
        <begin position="324"/>
        <end position="414"/>
    </location>
</feature>
<keyword evidence="2" id="KW-1133">Transmembrane helix</keyword>
<evidence type="ECO:0000256" key="1">
    <source>
        <dbReference type="SAM" id="MobiDB-lite"/>
    </source>
</evidence>
<feature type="transmembrane region" description="Helical" evidence="2">
    <location>
        <begin position="471"/>
        <end position="503"/>
    </location>
</feature>
<dbReference type="EMBL" id="AFNH02001050">
    <property type="protein sequence ID" value="EZG44983.1"/>
    <property type="molecule type" value="Genomic_DNA"/>
</dbReference>
<organism evidence="3 4">
    <name type="scientific">Gregarina niphandrodes</name>
    <name type="common">Septate eugregarine</name>
    <dbReference type="NCBI Taxonomy" id="110365"/>
    <lineage>
        <taxon>Eukaryota</taxon>
        <taxon>Sar</taxon>
        <taxon>Alveolata</taxon>
        <taxon>Apicomplexa</taxon>
        <taxon>Conoidasida</taxon>
        <taxon>Gregarinasina</taxon>
        <taxon>Eugregarinorida</taxon>
        <taxon>Gregarinidae</taxon>
        <taxon>Gregarina</taxon>
    </lineage>
</organism>
<feature type="compositionally biased region" description="Basic and acidic residues" evidence="1">
    <location>
        <begin position="324"/>
        <end position="344"/>
    </location>
</feature>
<proteinExistence type="predicted"/>
<gene>
    <name evidence="3" type="ORF">GNI_142030</name>
</gene>
<feature type="transmembrane region" description="Helical" evidence="2">
    <location>
        <begin position="443"/>
        <end position="459"/>
    </location>
</feature>
<dbReference type="Proteomes" id="UP000019763">
    <property type="component" value="Unassembled WGS sequence"/>
</dbReference>
<name>A0A023B043_GRENI</name>
<evidence type="ECO:0000313" key="3">
    <source>
        <dbReference type="EMBL" id="EZG44983.1"/>
    </source>
</evidence>
<accession>A0A023B043</accession>
<feature type="transmembrane region" description="Helical" evidence="2">
    <location>
        <begin position="20"/>
        <end position="39"/>
    </location>
</feature>
<evidence type="ECO:0000256" key="2">
    <source>
        <dbReference type="SAM" id="Phobius"/>
    </source>
</evidence>
<feature type="transmembrane region" description="Helical" evidence="2">
    <location>
        <begin position="300"/>
        <end position="320"/>
    </location>
</feature>
<feature type="transmembrane region" description="Helical" evidence="2">
    <location>
        <begin position="240"/>
        <end position="267"/>
    </location>
</feature>
<keyword evidence="4" id="KW-1185">Reference proteome</keyword>
<keyword evidence="2" id="KW-0472">Membrane</keyword>
<feature type="compositionally biased region" description="Polar residues" evidence="1">
    <location>
        <begin position="356"/>
        <end position="367"/>
    </location>
</feature>
<protein>
    <submittedName>
        <fullName evidence="3">Transmembrane protein</fullName>
    </submittedName>
</protein>
<feature type="transmembrane region" description="Helical" evidence="2">
    <location>
        <begin position="192"/>
        <end position="212"/>
    </location>
</feature>